<evidence type="ECO:0000256" key="1">
    <source>
        <dbReference type="SAM" id="MobiDB-lite"/>
    </source>
</evidence>
<evidence type="ECO:0000313" key="3">
    <source>
        <dbReference type="Proteomes" id="UP000595437"/>
    </source>
</evidence>
<feature type="compositionally biased region" description="Low complexity" evidence="1">
    <location>
        <begin position="27"/>
        <end position="59"/>
    </location>
</feature>
<dbReference type="Proteomes" id="UP000595437">
    <property type="component" value="Chromosome 12"/>
</dbReference>
<organism evidence="2 3">
    <name type="scientific">Caligus rogercresseyi</name>
    <name type="common">Sea louse</name>
    <dbReference type="NCBI Taxonomy" id="217165"/>
    <lineage>
        <taxon>Eukaryota</taxon>
        <taxon>Metazoa</taxon>
        <taxon>Ecdysozoa</taxon>
        <taxon>Arthropoda</taxon>
        <taxon>Crustacea</taxon>
        <taxon>Multicrustacea</taxon>
        <taxon>Hexanauplia</taxon>
        <taxon>Copepoda</taxon>
        <taxon>Siphonostomatoida</taxon>
        <taxon>Caligidae</taxon>
        <taxon>Caligus</taxon>
    </lineage>
</organism>
<gene>
    <name evidence="2" type="ORF">FKW44_018285</name>
</gene>
<accession>A0A7T8JXB1</accession>
<reference evidence="3" key="1">
    <citation type="submission" date="2021-01" db="EMBL/GenBank/DDBJ databases">
        <title>Caligus Genome Assembly.</title>
        <authorList>
            <person name="Gallardo-Escarate C."/>
        </authorList>
    </citation>
    <scope>NUCLEOTIDE SEQUENCE [LARGE SCALE GENOMIC DNA]</scope>
</reference>
<keyword evidence="3" id="KW-1185">Reference proteome</keyword>
<feature type="region of interest" description="Disordered" evidence="1">
    <location>
        <begin position="1"/>
        <end position="59"/>
    </location>
</feature>
<proteinExistence type="predicted"/>
<feature type="compositionally biased region" description="Polar residues" evidence="1">
    <location>
        <begin position="1"/>
        <end position="16"/>
    </location>
</feature>
<evidence type="ECO:0000313" key="2">
    <source>
        <dbReference type="EMBL" id="QQP37869.1"/>
    </source>
</evidence>
<name>A0A7T8JXB1_CALRO</name>
<dbReference type="AlphaFoldDB" id="A0A7T8JXB1"/>
<dbReference type="EMBL" id="CP045901">
    <property type="protein sequence ID" value="QQP37869.1"/>
    <property type="molecule type" value="Genomic_DNA"/>
</dbReference>
<sequence>MGSVRSTGMGQFSATDSAPPIQHRRFSASQFSAADSAPADSALANSAKADSAPASMFLI</sequence>
<protein>
    <submittedName>
        <fullName evidence="2">Uncharacterized protein</fullName>
    </submittedName>
</protein>